<evidence type="ECO:0000256" key="1">
    <source>
        <dbReference type="SAM" id="SignalP"/>
    </source>
</evidence>
<organism evidence="2 3">
    <name type="scientific">Plasmodium inui San Antonio 1</name>
    <dbReference type="NCBI Taxonomy" id="1237626"/>
    <lineage>
        <taxon>Eukaryota</taxon>
        <taxon>Sar</taxon>
        <taxon>Alveolata</taxon>
        <taxon>Apicomplexa</taxon>
        <taxon>Aconoidasida</taxon>
        <taxon>Haemosporida</taxon>
        <taxon>Plasmodiidae</taxon>
        <taxon>Plasmodium</taxon>
        <taxon>Plasmodium (Plasmodium)</taxon>
    </lineage>
</organism>
<reference evidence="2 3" key="1">
    <citation type="submission" date="2013-02" db="EMBL/GenBank/DDBJ databases">
        <title>The Genome Sequence of Plasmodium inui San Antonio 1.</title>
        <authorList>
            <consortium name="The Broad Institute Genome Sequencing Platform"/>
            <consortium name="The Broad Institute Genome Sequencing Center for Infectious Disease"/>
            <person name="Neafsey D."/>
            <person name="Cheeseman I."/>
            <person name="Volkman S."/>
            <person name="Adams J."/>
            <person name="Walker B."/>
            <person name="Young S.K."/>
            <person name="Zeng Q."/>
            <person name="Gargeya S."/>
            <person name="Fitzgerald M."/>
            <person name="Haas B."/>
            <person name="Abouelleil A."/>
            <person name="Alvarado L."/>
            <person name="Arachchi H.M."/>
            <person name="Berlin A.M."/>
            <person name="Chapman S.B."/>
            <person name="Dewar J."/>
            <person name="Goldberg J."/>
            <person name="Griggs A."/>
            <person name="Gujja S."/>
            <person name="Hansen M."/>
            <person name="Howarth C."/>
            <person name="Imamovic A."/>
            <person name="Larimer J."/>
            <person name="McCowan C."/>
            <person name="Murphy C."/>
            <person name="Neiman D."/>
            <person name="Pearson M."/>
            <person name="Priest M."/>
            <person name="Roberts A."/>
            <person name="Saif S."/>
            <person name="Shea T."/>
            <person name="Sisk P."/>
            <person name="Sykes S."/>
            <person name="Wortman J."/>
            <person name="Nusbaum C."/>
            <person name="Birren B."/>
        </authorList>
    </citation>
    <scope>NUCLEOTIDE SEQUENCE [LARGE SCALE GENOMIC DNA]</scope>
    <source>
        <strain evidence="2 3">San Antonio 1</strain>
    </source>
</reference>
<dbReference type="GeneID" id="20040653"/>
<gene>
    <name evidence="2" type="ORF">C922_05379</name>
</gene>
<dbReference type="Proteomes" id="UP000030640">
    <property type="component" value="Unassembled WGS sequence"/>
</dbReference>
<dbReference type="RefSeq" id="XP_008819172.1">
    <property type="nucleotide sequence ID" value="XM_008820950.1"/>
</dbReference>
<accession>W6ZY60</accession>
<dbReference type="EMBL" id="KI965521">
    <property type="protein sequence ID" value="EUD64248.1"/>
    <property type="molecule type" value="Genomic_DNA"/>
</dbReference>
<sequence length="87" mass="10306">MIINNMLFTVTIIFFKALSRLTYCKHKYVILNVKVMTTLDKYYTTFAERIKEETLDRLLGKRRNVVSDNNHFDAYVASSKYYHGLDT</sequence>
<feature type="chain" id="PRO_5004890092" evidence="1">
    <location>
        <begin position="25"/>
        <end position="87"/>
    </location>
</feature>
<protein>
    <submittedName>
        <fullName evidence="2">Uncharacterized protein</fullName>
    </submittedName>
</protein>
<dbReference type="VEuPathDB" id="PlasmoDB:C922_05379"/>
<dbReference type="AlphaFoldDB" id="W6ZY60"/>
<proteinExistence type="predicted"/>
<keyword evidence="1" id="KW-0732">Signal</keyword>
<evidence type="ECO:0000313" key="2">
    <source>
        <dbReference type="EMBL" id="EUD64248.1"/>
    </source>
</evidence>
<evidence type="ECO:0000313" key="3">
    <source>
        <dbReference type="Proteomes" id="UP000030640"/>
    </source>
</evidence>
<keyword evidence="3" id="KW-1185">Reference proteome</keyword>
<name>W6ZY60_9APIC</name>
<feature type="signal peptide" evidence="1">
    <location>
        <begin position="1"/>
        <end position="24"/>
    </location>
</feature>